<comment type="subcellular location">
    <subcellularLocation>
        <location evidence="1">Membrane</location>
        <topology evidence="1">Multi-pass membrane protein</topology>
    </subcellularLocation>
</comment>
<dbReference type="Proteomes" id="UP001159427">
    <property type="component" value="Unassembled WGS sequence"/>
</dbReference>
<feature type="transmembrane region" description="Helical" evidence="6">
    <location>
        <begin position="183"/>
        <end position="204"/>
    </location>
</feature>
<dbReference type="InterPro" id="IPR050846">
    <property type="entry name" value="TLCD"/>
</dbReference>
<dbReference type="PANTHER" id="PTHR13439:SF66">
    <property type="entry name" value="BCDNA.GH12326"/>
    <property type="match status" value="1"/>
</dbReference>
<evidence type="ECO:0000256" key="1">
    <source>
        <dbReference type="ARBA" id="ARBA00004141"/>
    </source>
</evidence>
<evidence type="ECO:0000256" key="6">
    <source>
        <dbReference type="SAM" id="Phobius"/>
    </source>
</evidence>
<dbReference type="EMBL" id="CALNXI010000050">
    <property type="protein sequence ID" value="CAH3016900.1"/>
    <property type="molecule type" value="Genomic_DNA"/>
</dbReference>
<keyword evidence="4 5" id="KW-0472">Membrane</keyword>
<reference evidence="8 9" key="1">
    <citation type="submission" date="2022-05" db="EMBL/GenBank/DDBJ databases">
        <authorList>
            <consortium name="Genoscope - CEA"/>
            <person name="William W."/>
        </authorList>
    </citation>
    <scope>NUCLEOTIDE SEQUENCE [LARGE SCALE GENOMIC DNA]</scope>
</reference>
<evidence type="ECO:0000256" key="2">
    <source>
        <dbReference type="ARBA" id="ARBA00022692"/>
    </source>
</evidence>
<dbReference type="SMART" id="SM00724">
    <property type="entry name" value="TLC"/>
    <property type="match status" value="1"/>
</dbReference>
<feature type="transmembrane region" description="Helical" evidence="6">
    <location>
        <begin position="224"/>
        <end position="244"/>
    </location>
</feature>
<accession>A0ABN8LIC1</accession>
<evidence type="ECO:0000256" key="5">
    <source>
        <dbReference type="PROSITE-ProRule" id="PRU00205"/>
    </source>
</evidence>
<evidence type="ECO:0000313" key="8">
    <source>
        <dbReference type="EMBL" id="CAH3016900.1"/>
    </source>
</evidence>
<evidence type="ECO:0000313" key="9">
    <source>
        <dbReference type="Proteomes" id="UP001159427"/>
    </source>
</evidence>
<evidence type="ECO:0000259" key="7">
    <source>
        <dbReference type="PROSITE" id="PS50922"/>
    </source>
</evidence>
<organism evidence="8 9">
    <name type="scientific">Porites evermanni</name>
    <dbReference type="NCBI Taxonomy" id="104178"/>
    <lineage>
        <taxon>Eukaryota</taxon>
        <taxon>Metazoa</taxon>
        <taxon>Cnidaria</taxon>
        <taxon>Anthozoa</taxon>
        <taxon>Hexacorallia</taxon>
        <taxon>Scleractinia</taxon>
        <taxon>Fungiina</taxon>
        <taxon>Poritidae</taxon>
        <taxon>Porites</taxon>
    </lineage>
</organism>
<feature type="transmembrane region" description="Helical" evidence="6">
    <location>
        <begin position="125"/>
        <end position="145"/>
    </location>
</feature>
<dbReference type="Pfam" id="PF03798">
    <property type="entry name" value="TRAM_LAG1_CLN8"/>
    <property type="match status" value="1"/>
</dbReference>
<sequence length="295" mass="34630">MDYLYLFTAGFLFFPSSHILFTYLQKFIFPSLNFVDRFAISTRFVSSLQAFAATVVGLKCVFTSTDIMLDRQPILTQYACFGLSYFYYDVVVMFIGAYLEEKHKHPQREPQYSDVWAKLYNKKKLIIIHHILLPIFGFPAVTIWRKAKGDFFLACIYLNEMSTPFLSLKAILEKLEMRKSALYVTNGVLLATVFLCCRVLIYPFMYWCYSNYANIPFHSTPFKVPVFCNTFCLLLFSLQVYWFLMIMRGVLRFFSRQTKIPQNTPIEKDQRNGENGLFHKNHFCPVISNHVEKTK</sequence>
<evidence type="ECO:0000256" key="3">
    <source>
        <dbReference type="ARBA" id="ARBA00022989"/>
    </source>
</evidence>
<feature type="transmembrane region" description="Helical" evidence="6">
    <location>
        <begin position="6"/>
        <end position="24"/>
    </location>
</feature>
<name>A0ABN8LIC1_9CNID</name>
<proteinExistence type="predicted"/>
<dbReference type="InterPro" id="IPR006634">
    <property type="entry name" value="TLC-dom"/>
</dbReference>
<keyword evidence="3 6" id="KW-1133">Transmembrane helix</keyword>
<dbReference type="PROSITE" id="PS50922">
    <property type="entry name" value="TLC"/>
    <property type="match status" value="1"/>
</dbReference>
<feature type="transmembrane region" description="Helical" evidence="6">
    <location>
        <begin position="76"/>
        <end position="99"/>
    </location>
</feature>
<keyword evidence="2 5" id="KW-0812">Transmembrane</keyword>
<feature type="domain" description="TLC" evidence="7">
    <location>
        <begin position="35"/>
        <end position="255"/>
    </location>
</feature>
<comment type="caution">
    <text evidence="8">The sequence shown here is derived from an EMBL/GenBank/DDBJ whole genome shotgun (WGS) entry which is preliminary data.</text>
</comment>
<gene>
    <name evidence="8" type="ORF">PEVE_00033618</name>
</gene>
<keyword evidence="9" id="KW-1185">Reference proteome</keyword>
<protein>
    <recommendedName>
        <fullName evidence="7">TLC domain-containing protein</fullName>
    </recommendedName>
</protein>
<evidence type="ECO:0000256" key="4">
    <source>
        <dbReference type="ARBA" id="ARBA00023136"/>
    </source>
</evidence>
<dbReference type="PANTHER" id="PTHR13439">
    <property type="entry name" value="CT120 PROTEIN"/>
    <property type="match status" value="1"/>
</dbReference>
<feature type="transmembrane region" description="Helical" evidence="6">
    <location>
        <begin position="44"/>
        <end position="64"/>
    </location>
</feature>